<sequence length="149" mass="16484">MGFPQAISSAFSNYANFSGRAVNSEYWWWFVFESLVLGVLGFLTYVFLFIGLILRNGIVMPRRGIAVYRPMMRGLAWNPPLVMALIMGIVLLLVALGLLLPGLALSVRRLHDAGFSGWLVLIALIPFGKIVLLALLAMESSPEGMKYGY</sequence>
<feature type="transmembrane region" description="Helical" evidence="1">
    <location>
        <begin position="26"/>
        <end position="54"/>
    </location>
</feature>
<feature type="transmembrane region" description="Helical" evidence="1">
    <location>
        <begin position="115"/>
        <end position="137"/>
    </location>
</feature>
<dbReference type="PANTHER" id="PTHR34980">
    <property type="entry name" value="INNER MEMBRANE PROTEIN-RELATED-RELATED"/>
    <property type="match status" value="1"/>
</dbReference>
<evidence type="ECO:0000313" key="2">
    <source>
        <dbReference type="EMBL" id="MDP5227152.1"/>
    </source>
</evidence>
<accession>A0ABT9IPA6</accession>
<name>A0ABT9IPA6_9MICC</name>
<organism evidence="2 3">
    <name type="scientific">Arthrobacter horti</name>
    <dbReference type="NCBI Taxonomy" id="3068273"/>
    <lineage>
        <taxon>Bacteria</taxon>
        <taxon>Bacillati</taxon>
        <taxon>Actinomycetota</taxon>
        <taxon>Actinomycetes</taxon>
        <taxon>Micrococcales</taxon>
        <taxon>Micrococcaceae</taxon>
        <taxon>Arthrobacter</taxon>
    </lineage>
</organism>
<evidence type="ECO:0000256" key="1">
    <source>
        <dbReference type="SAM" id="Phobius"/>
    </source>
</evidence>
<dbReference type="EMBL" id="JAVALS010000004">
    <property type="protein sequence ID" value="MDP5227152.1"/>
    <property type="molecule type" value="Genomic_DNA"/>
</dbReference>
<dbReference type="InterPro" id="IPR008523">
    <property type="entry name" value="DUF805"/>
</dbReference>
<reference evidence="2 3" key="1">
    <citation type="submission" date="2023-08" db="EMBL/GenBank/DDBJ databases">
        <title>Arthrobacter horti sp. nov., isolated from forest soil.</title>
        <authorList>
            <person name="Park M."/>
        </authorList>
    </citation>
    <scope>NUCLEOTIDE SEQUENCE [LARGE SCALE GENOMIC DNA]</scope>
    <source>
        <strain evidence="2 3">YJM1</strain>
    </source>
</reference>
<keyword evidence="1" id="KW-0812">Transmembrane</keyword>
<evidence type="ECO:0000313" key="3">
    <source>
        <dbReference type="Proteomes" id="UP001232725"/>
    </source>
</evidence>
<protein>
    <submittedName>
        <fullName evidence="2">DUF805 domain-containing protein</fullName>
    </submittedName>
</protein>
<feature type="transmembrane region" description="Helical" evidence="1">
    <location>
        <begin position="75"/>
        <end position="103"/>
    </location>
</feature>
<keyword evidence="1" id="KW-1133">Transmembrane helix</keyword>
<dbReference type="Pfam" id="PF05656">
    <property type="entry name" value="DUF805"/>
    <property type="match status" value="1"/>
</dbReference>
<proteinExistence type="predicted"/>
<keyword evidence="3" id="KW-1185">Reference proteome</keyword>
<dbReference type="RefSeq" id="WP_305996201.1">
    <property type="nucleotide sequence ID" value="NZ_JAVALS010000004.1"/>
</dbReference>
<keyword evidence="1" id="KW-0472">Membrane</keyword>
<gene>
    <name evidence="2" type="ORF">Q9R02_08315</name>
</gene>
<dbReference type="PANTHER" id="PTHR34980:SF2">
    <property type="entry name" value="INNER MEMBRANE PROTEIN YHAH-RELATED"/>
    <property type="match status" value="1"/>
</dbReference>
<dbReference type="Proteomes" id="UP001232725">
    <property type="component" value="Unassembled WGS sequence"/>
</dbReference>
<comment type="caution">
    <text evidence="2">The sequence shown here is derived from an EMBL/GenBank/DDBJ whole genome shotgun (WGS) entry which is preliminary data.</text>
</comment>